<evidence type="ECO:0000313" key="10">
    <source>
        <dbReference type="Proteomes" id="UP000285908"/>
    </source>
</evidence>
<comment type="caution">
    <text evidence="9">The sequence shown here is derived from an EMBL/GenBank/DDBJ whole genome shotgun (WGS) entry which is preliminary data.</text>
</comment>
<feature type="transmembrane region" description="Helical" evidence="8">
    <location>
        <begin position="112"/>
        <end position="133"/>
    </location>
</feature>
<keyword evidence="2" id="KW-0813">Transport</keyword>
<dbReference type="OrthoDB" id="6384190at2"/>
<dbReference type="Pfam" id="PF02653">
    <property type="entry name" value="BPD_transp_2"/>
    <property type="match status" value="1"/>
</dbReference>
<sequence>MTAIADGPPRAGAHRGRNISKLVIRLGAFVGFALIVIYFAFTARGFTTPYNLTNIVEQSTILGILAYGMTLVFAGTGTDVQRGGIDLSIAANAGLCAAVYAVLMRAGYGGYVAVPAALVTGMAVGALNGFAVVALRIMPLLATLAVMNIAEGLELTLTENTVVAVNSPLIDTLAFGRFLGISTLSWVFVIVSLALIWIAHYSRTGLRLYAVGGHAEAARAAGVRNGSYVYGAYIGAGLLAGLTSILIVARLSSSTPGTGQMLLPVLAAALLGTVFSRRLIPTIGGTLLAALFIGTLANGFQLLGISSYWVSGVQGALILVVVAATSFAKNS</sequence>
<dbReference type="GO" id="GO:0022857">
    <property type="term" value="F:transmembrane transporter activity"/>
    <property type="evidence" value="ECO:0007669"/>
    <property type="project" value="InterPro"/>
</dbReference>
<keyword evidence="3" id="KW-1003">Cell membrane</keyword>
<dbReference type="InterPro" id="IPR001851">
    <property type="entry name" value="ABC_transp_permease"/>
</dbReference>
<feature type="transmembrane region" description="Helical" evidence="8">
    <location>
        <begin position="228"/>
        <end position="251"/>
    </location>
</feature>
<evidence type="ECO:0000256" key="3">
    <source>
        <dbReference type="ARBA" id="ARBA00022475"/>
    </source>
</evidence>
<evidence type="ECO:0000256" key="5">
    <source>
        <dbReference type="ARBA" id="ARBA00022692"/>
    </source>
</evidence>
<evidence type="ECO:0000256" key="7">
    <source>
        <dbReference type="ARBA" id="ARBA00023136"/>
    </source>
</evidence>
<feature type="transmembrane region" description="Helical" evidence="8">
    <location>
        <begin position="87"/>
        <end position="106"/>
    </location>
</feature>
<accession>A0A438AEE4</accession>
<keyword evidence="5 8" id="KW-0812">Transmembrane</keyword>
<dbReference type="AlphaFoldDB" id="A0A438AEE4"/>
<feature type="transmembrane region" description="Helical" evidence="8">
    <location>
        <begin position="282"/>
        <end position="302"/>
    </location>
</feature>
<reference evidence="9 10" key="1">
    <citation type="submission" date="2018-11" db="EMBL/GenBank/DDBJ databases">
        <title>Mesobaculum littorinae gen. nov., sp. nov., isolated from Littorina scabra that represents a novel genus of the order Rhodobacteraceae.</title>
        <authorList>
            <person name="Li F."/>
        </authorList>
    </citation>
    <scope>NUCLEOTIDE SEQUENCE [LARGE SCALE GENOMIC DNA]</scope>
    <source>
        <strain evidence="9 10">M0103</strain>
    </source>
</reference>
<feature type="transmembrane region" description="Helical" evidence="8">
    <location>
        <begin position="308"/>
        <end position="328"/>
    </location>
</feature>
<dbReference type="PANTHER" id="PTHR32196:SF21">
    <property type="entry name" value="ABC TRANSPORTER PERMEASE PROTEIN YPHD-RELATED"/>
    <property type="match status" value="1"/>
</dbReference>
<evidence type="ECO:0000256" key="6">
    <source>
        <dbReference type="ARBA" id="ARBA00022989"/>
    </source>
</evidence>
<evidence type="ECO:0000256" key="8">
    <source>
        <dbReference type="SAM" id="Phobius"/>
    </source>
</evidence>
<dbReference type="RefSeq" id="WP_127907559.1">
    <property type="nucleotide sequence ID" value="NZ_RQXX01000006.1"/>
</dbReference>
<evidence type="ECO:0000256" key="2">
    <source>
        <dbReference type="ARBA" id="ARBA00022448"/>
    </source>
</evidence>
<feature type="transmembrane region" description="Helical" evidence="8">
    <location>
        <begin position="257"/>
        <end position="275"/>
    </location>
</feature>
<evidence type="ECO:0000313" key="9">
    <source>
        <dbReference type="EMBL" id="RVV97083.1"/>
    </source>
</evidence>
<gene>
    <name evidence="9" type="ORF">EKE94_15595</name>
</gene>
<feature type="transmembrane region" description="Helical" evidence="8">
    <location>
        <begin position="178"/>
        <end position="199"/>
    </location>
</feature>
<protein>
    <submittedName>
        <fullName evidence="9">ABC transporter permease</fullName>
    </submittedName>
</protein>
<keyword evidence="6 8" id="KW-1133">Transmembrane helix</keyword>
<evidence type="ECO:0000256" key="4">
    <source>
        <dbReference type="ARBA" id="ARBA00022519"/>
    </source>
</evidence>
<feature type="transmembrane region" description="Helical" evidence="8">
    <location>
        <begin position="61"/>
        <end position="80"/>
    </location>
</feature>
<keyword evidence="4" id="KW-0997">Cell inner membrane</keyword>
<keyword evidence="10" id="KW-1185">Reference proteome</keyword>
<dbReference type="Proteomes" id="UP000285908">
    <property type="component" value="Unassembled WGS sequence"/>
</dbReference>
<organism evidence="9 10">
    <name type="scientific">Mesobaculum littorinae</name>
    <dbReference type="NCBI Taxonomy" id="2486419"/>
    <lineage>
        <taxon>Bacteria</taxon>
        <taxon>Pseudomonadati</taxon>
        <taxon>Pseudomonadota</taxon>
        <taxon>Alphaproteobacteria</taxon>
        <taxon>Rhodobacterales</taxon>
        <taxon>Roseobacteraceae</taxon>
        <taxon>Mesobaculum</taxon>
    </lineage>
</organism>
<dbReference type="CDD" id="cd06579">
    <property type="entry name" value="TM_PBP1_transp_AraH_like"/>
    <property type="match status" value="1"/>
</dbReference>
<evidence type="ECO:0000256" key="1">
    <source>
        <dbReference type="ARBA" id="ARBA00004651"/>
    </source>
</evidence>
<dbReference type="GO" id="GO:0005886">
    <property type="term" value="C:plasma membrane"/>
    <property type="evidence" value="ECO:0007669"/>
    <property type="project" value="UniProtKB-SubCell"/>
</dbReference>
<proteinExistence type="predicted"/>
<dbReference type="EMBL" id="RQXX01000006">
    <property type="protein sequence ID" value="RVV97083.1"/>
    <property type="molecule type" value="Genomic_DNA"/>
</dbReference>
<name>A0A438AEE4_9RHOB</name>
<dbReference type="PANTHER" id="PTHR32196">
    <property type="entry name" value="ABC TRANSPORTER PERMEASE PROTEIN YPHD-RELATED-RELATED"/>
    <property type="match status" value="1"/>
</dbReference>
<feature type="transmembrane region" description="Helical" evidence="8">
    <location>
        <begin position="140"/>
        <end position="158"/>
    </location>
</feature>
<feature type="transmembrane region" description="Helical" evidence="8">
    <location>
        <begin position="22"/>
        <end position="41"/>
    </location>
</feature>
<comment type="subcellular location">
    <subcellularLocation>
        <location evidence="1">Cell membrane</location>
        <topology evidence="1">Multi-pass membrane protein</topology>
    </subcellularLocation>
</comment>
<keyword evidence="7 8" id="KW-0472">Membrane</keyword>